<dbReference type="PROSITE" id="PS51194">
    <property type="entry name" value="HELICASE_CTER"/>
    <property type="match status" value="1"/>
</dbReference>
<evidence type="ECO:0000256" key="4">
    <source>
        <dbReference type="ARBA" id="ARBA00022840"/>
    </source>
</evidence>
<evidence type="ECO:0000256" key="1">
    <source>
        <dbReference type="ARBA" id="ARBA00022741"/>
    </source>
</evidence>
<dbReference type="PANTHER" id="PTHR47963:SF3">
    <property type="entry name" value="DEAD-BOX ATP-DEPENDENT RNA HELICASE 47, MITOCHONDRIAL"/>
    <property type="match status" value="1"/>
</dbReference>
<evidence type="ECO:0000313" key="11">
    <source>
        <dbReference type="EMBL" id="QDZ20452.1"/>
    </source>
</evidence>
<keyword evidence="1 6" id="KW-0547">Nucleotide-binding</keyword>
<dbReference type="InterPro" id="IPR044742">
    <property type="entry name" value="DEAD/DEAH_RhlB"/>
</dbReference>
<evidence type="ECO:0000256" key="3">
    <source>
        <dbReference type="ARBA" id="ARBA00022806"/>
    </source>
</evidence>
<dbReference type="PROSITE" id="PS00039">
    <property type="entry name" value="DEAD_ATP_HELICASE"/>
    <property type="match status" value="1"/>
</dbReference>
<feature type="region of interest" description="Disordered" evidence="7">
    <location>
        <begin position="1"/>
        <end position="20"/>
    </location>
</feature>
<dbReference type="CDD" id="cd00268">
    <property type="entry name" value="DEADc"/>
    <property type="match status" value="1"/>
</dbReference>
<evidence type="ECO:0000256" key="6">
    <source>
        <dbReference type="RuleBase" id="RU000492"/>
    </source>
</evidence>
<gene>
    <name evidence="11" type="ORF">A3770_04p29700</name>
</gene>
<evidence type="ECO:0000259" key="9">
    <source>
        <dbReference type="PROSITE" id="PS51194"/>
    </source>
</evidence>
<comment type="similarity">
    <text evidence="6">Belongs to the DEAD box helicase family.</text>
</comment>
<dbReference type="GO" id="GO:0003724">
    <property type="term" value="F:RNA helicase activity"/>
    <property type="evidence" value="ECO:0007669"/>
    <property type="project" value="InterPro"/>
</dbReference>
<evidence type="ECO:0000259" key="8">
    <source>
        <dbReference type="PROSITE" id="PS51192"/>
    </source>
</evidence>
<dbReference type="SMART" id="SM00487">
    <property type="entry name" value="DEXDc"/>
    <property type="match status" value="1"/>
</dbReference>
<feature type="domain" description="Helicase C-terminal" evidence="9">
    <location>
        <begin position="394"/>
        <end position="541"/>
    </location>
</feature>
<feature type="compositionally biased region" description="Polar residues" evidence="7">
    <location>
        <begin position="1"/>
        <end position="12"/>
    </location>
</feature>
<evidence type="ECO:0000256" key="2">
    <source>
        <dbReference type="ARBA" id="ARBA00022801"/>
    </source>
</evidence>
<keyword evidence="4 6" id="KW-0067">ATP-binding</keyword>
<dbReference type="STRING" id="1764295.A0A5B8MM65"/>
<keyword evidence="12" id="KW-1185">Reference proteome</keyword>
<keyword evidence="2 6" id="KW-0378">Hydrolase</keyword>
<feature type="short sequence motif" description="Q motif" evidence="5">
    <location>
        <begin position="98"/>
        <end position="126"/>
    </location>
</feature>
<dbReference type="OrthoDB" id="10256233at2759"/>
<name>A0A5B8MM65_9CHLO</name>
<dbReference type="GO" id="GO:0003723">
    <property type="term" value="F:RNA binding"/>
    <property type="evidence" value="ECO:0007669"/>
    <property type="project" value="TreeGrafter"/>
</dbReference>
<proteinExistence type="inferred from homology"/>
<dbReference type="InterPro" id="IPR014001">
    <property type="entry name" value="Helicase_ATP-bd"/>
</dbReference>
<feature type="domain" description="DEAD-box RNA helicase Q" evidence="10">
    <location>
        <begin position="98"/>
        <end position="126"/>
    </location>
</feature>
<organism evidence="11 12">
    <name type="scientific">Chloropicon primus</name>
    <dbReference type="NCBI Taxonomy" id="1764295"/>
    <lineage>
        <taxon>Eukaryota</taxon>
        <taxon>Viridiplantae</taxon>
        <taxon>Chlorophyta</taxon>
        <taxon>Chloropicophyceae</taxon>
        <taxon>Chloropicales</taxon>
        <taxon>Chloropicaceae</taxon>
        <taxon>Chloropicon</taxon>
    </lineage>
</organism>
<feature type="domain" description="Helicase ATP-binding" evidence="8">
    <location>
        <begin position="147"/>
        <end position="330"/>
    </location>
</feature>
<dbReference type="Pfam" id="PF00271">
    <property type="entry name" value="Helicase_C"/>
    <property type="match status" value="1"/>
</dbReference>
<reference evidence="11 12" key="1">
    <citation type="submission" date="2018-07" db="EMBL/GenBank/DDBJ databases">
        <title>The complete nuclear genome of the prasinophyte Chloropicon primus (CCMP1205).</title>
        <authorList>
            <person name="Pombert J.-F."/>
            <person name="Otis C."/>
            <person name="Turmel M."/>
            <person name="Lemieux C."/>
        </authorList>
    </citation>
    <scope>NUCLEOTIDE SEQUENCE [LARGE SCALE GENOMIC DNA]</scope>
    <source>
        <strain evidence="11 12">CCMP1205</strain>
    </source>
</reference>
<dbReference type="GO" id="GO:0005524">
    <property type="term" value="F:ATP binding"/>
    <property type="evidence" value="ECO:0007669"/>
    <property type="project" value="UniProtKB-KW"/>
</dbReference>
<evidence type="ECO:0000256" key="7">
    <source>
        <dbReference type="SAM" id="MobiDB-lite"/>
    </source>
</evidence>
<dbReference type="AlphaFoldDB" id="A0A5B8MM65"/>
<dbReference type="InterPro" id="IPR001650">
    <property type="entry name" value="Helicase_C-like"/>
</dbReference>
<dbReference type="InterPro" id="IPR014014">
    <property type="entry name" value="RNA_helicase_DEAD_Q_motif"/>
</dbReference>
<accession>A0A5B8MM65</accession>
<evidence type="ECO:0000256" key="5">
    <source>
        <dbReference type="PROSITE-ProRule" id="PRU00552"/>
    </source>
</evidence>
<dbReference type="CDD" id="cd18787">
    <property type="entry name" value="SF2_C_DEAD"/>
    <property type="match status" value="1"/>
</dbReference>
<dbReference type="InterPro" id="IPR011545">
    <property type="entry name" value="DEAD/DEAH_box_helicase_dom"/>
</dbReference>
<dbReference type="PROSITE" id="PS51192">
    <property type="entry name" value="HELICASE_ATP_BIND_1"/>
    <property type="match status" value="1"/>
</dbReference>
<dbReference type="GO" id="GO:0016787">
    <property type="term" value="F:hydrolase activity"/>
    <property type="evidence" value="ECO:0007669"/>
    <property type="project" value="UniProtKB-KW"/>
</dbReference>
<dbReference type="SUPFAM" id="SSF52540">
    <property type="entry name" value="P-loop containing nucleoside triphosphate hydrolases"/>
    <property type="match status" value="1"/>
</dbReference>
<dbReference type="Pfam" id="PF00270">
    <property type="entry name" value="DEAD"/>
    <property type="match status" value="1"/>
</dbReference>
<dbReference type="PROSITE" id="PS51195">
    <property type="entry name" value="Q_MOTIF"/>
    <property type="match status" value="1"/>
</dbReference>
<protein>
    <submittedName>
        <fullName evidence="11">DEAD-box ATP-dependent RNA helicase</fullName>
    </submittedName>
</protein>
<keyword evidence="3 6" id="KW-0347">Helicase</keyword>
<evidence type="ECO:0000313" key="12">
    <source>
        <dbReference type="Proteomes" id="UP000316726"/>
    </source>
</evidence>
<dbReference type="SMART" id="SM00490">
    <property type="entry name" value="HELICc"/>
    <property type="match status" value="1"/>
</dbReference>
<dbReference type="InterPro" id="IPR050547">
    <property type="entry name" value="DEAD_box_RNA_helicases"/>
</dbReference>
<dbReference type="PANTHER" id="PTHR47963">
    <property type="entry name" value="DEAD-BOX ATP-DEPENDENT RNA HELICASE 47, MITOCHONDRIAL"/>
    <property type="match status" value="1"/>
</dbReference>
<evidence type="ECO:0000259" key="10">
    <source>
        <dbReference type="PROSITE" id="PS51195"/>
    </source>
</evidence>
<dbReference type="InterPro" id="IPR000629">
    <property type="entry name" value="RNA-helicase_DEAD-box_CS"/>
</dbReference>
<dbReference type="Gene3D" id="3.40.50.300">
    <property type="entry name" value="P-loop containing nucleotide triphosphate hydrolases"/>
    <property type="match status" value="2"/>
</dbReference>
<dbReference type="InterPro" id="IPR027417">
    <property type="entry name" value="P-loop_NTPase"/>
</dbReference>
<sequence>MRSLPSWRTTPSRWAATKAQAQTRTRSLVAFLSTSTTRTRTHCLCPRGEHGPRGGGFAGRFGLERAGARSPWFDARVRGVCVAAGGSATSAASSSRGAGFSELGLDSDLVRRLRDLGVVDPTPIQRESVSALVNRSARKDLEEESETMGLDSTSAYAIEAYTGSGKTLAYLLPIVNDLLREKDGEGAKGKKGIYALVVVPSQELAMQIYRVAQLVLGEENKRMVAQCIGGANKKRQVAALKANSPRIVVGTPGRLADLSKAGQLQTHFVTTLVLDEADKLLQDNYSKDLEMLQIHIGKKNPRHYRVLCSATMSKSTASLFTRRGWIPSQYSHLTHTRGGTKGAEEGEVGDQSDFDAFVLGAEGGSGIQEPHLPELSPNLDHCFVPTQKNRKADTVRRCINALKPTKVLVFHNFSNQLSQTAAKLSTGEITTGILDGKMKKEQKRKIIQQFTRGDIRALVASEAATRGLDFPGCDCVVNMDMPMDLSHYIHRAGRTGRGNTRGVVISVPSGKEVHVVTKYAKKLKVEMPEYKVANGKFVPSQ</sequence>
<dbReference type="Proteomes" id="UP000316726">
    <property type="component" value="Chromosome 4"/>
</dbReference>
<dbReference type="EMBL" id="CP031037">
    <property type="protein sequence ID" value="QDZ20452.1"/>
    <property type="molecule type" value="Genomic_DNA"/>
</dbReference>